<sequence>MPTDDSTSSSGSNESPQESGSSGFQVSLIAGHNIWEWLFLVVACWNVALLFASSGIALAQCELEHSLLNPEFLTEIICLVVAAIALVFALYGIHEEHQFDMYLHVVFICLADFFSYLASQKTNCHSCFKLVCFYVAVGMTFINFITAYKATTAADWTEFRIIGASQSLAVMYKKQCAFLSLLKFDALFVVICAFYSFPITLEFPNIRNLYLLITLIAMYSFMSWCCGKVTVCKEDKYLASGFVVLCITYPCLIFYQIYMSKTHKTSFENHMFYQSAQYIGIIIVFCKFLLSLQMIQTCRTFGYGLNTRSLDVLKKWLDRPSKNKLESEKYLWLKFLKDLLRVKCSSKTKEKEFTYKDIYRF</sequence>
<feature type="region of interest" description="Disordered" evidence="1">
    <location>
        <begin position="1"/>
        <end position="20"/>
    </location>
</feature>
<feature type="transmembrane region" description="Helical" evidence="2">
    <location>
        <begin position="37"/>
        <end position="60"/>
    </location>
</feature>
<feature type="transmembrane region" description="Helical" evidence="2">
    <location>
        <begin position="72"/>
        <end position="93"/>
    </location>
</feature>
<feature type="transmembrane region" description="Helical" evidence="2">
    <location>
        <begin position="130"/>
        <end position="148"/>
    </location>
</feature>
<comment type="caution">
    <text evidence="3">The sequence shown here is derived from an EMBL/GenBank/DDBJ whole genome shotgun (WGS) entry which is preliminary data.</text>
</comment>
<feature type="transmembrane region" description="Helical" evidence="2">
    <location>
        <begin position="278"/>
        <end position="295"/>
    </location>
</feature>
<dbReference type="PANTHER" id="PTHR39299:SF1">
    <property type="entry name" value="TRANSMEMBRANE PROTEIN"/>
    <property type="match status" value="1"/>
</dbReference>
<organism evidence="3 4">
    <name type="scientific">Oedothorax gibbosus</name>
    <dbReference type="NCBI Taxonomy" id="931172"/>
    <lineage>
        <taxon>Eukaryota</taxon>
        <taxon>Metazoa</taxon>
        <taxon>Ecdysozoa</taxon>
        <taxon>Arthropoda</taxon>
        <taxon>Chelicerata</taxon>
        <taxon>Arachnida</taxon>
        <taxon>Araneae</taxon>
        <taxon>Araneomorphae</taxon>
        <taxon>Entelegynae</taxon>
        <taxon>Araneoidea</taxon>
        <taxon>Linyphiidae</taxon>
        <taxon>Erigoninae</taxon>
        <taxon>Oedothorax</taxon>
    </lineage>
</organism>
<protein>
    <submittedName>
        <fullName evidence="3">Uncharacterized protein</fullName>
    </submittedName>
</protein>
<evidence type="ECO:0000256" key="1">
    <source>
        <dbReference type="SAM" id="MobiDB-lite"/>
    </source>
</evidence>
<dbReference type="Proteomes" id="UP000827092">
    <property type="component" value="Unassembled WGS sequence"/>
</dbReference>
<keyword evidence="2" id="KW-0812">Transmembrane</keyword>
<accession>A0AAV6U2F6</accession>
<name>A0AAV6U2F6_9ARAC</name>
<evidence type="ECO:0000313" key="4">
    <source>
        <dbReference type="Proteomes" id="UP000827092"/>
    </source>
</evidence>
<feature type="transmembrane region" description="Helical" evidence="2">
    <location>
        <begin position="177"/>
        <end position="197"/>
    </location>
</feature>
<dbReference type="EMBL" id="JAFNEN010000713">
    <property type="protein sequence ID" value="KAG8178148.1"/>
    <property type="molecule type" value="Genomic_DNA"/>
</dbReference>
<dbReference type="AlphaFoldDB" id="A0AAV6U2F6"/>
<proteinExistence type="predicted"/>
<keyword evidence="2" id="KW-1133">Transmembrane helix</keyword>
<keyword evidence="2" id="KW-0472">Membrane</keyword>
<keyword evidence="4" id="KW-1185">Reference proteome</keyword>
<evidence type="ECO:0000256" key="2">
    <source>
        <dbReference type="SAM" id="Phobius"/>
    </source>
</evidence>
<gene>
    <name evidence="3" type="ORF">JTE90_006287</name>
</gene>
<feature type="transmembrane region" description="Helical" evidence="2">
    <location>
        <begin position="237"/>
        <end position="258"/>
    </location>
</feature>
<dbReference type="PANTHER" id="PTHR39299">
    <property type="entry name" value="TRANSMEMBRANE PROTEIN"/>
    <property type="match status" value="1"/>
</dbReference>
<evidence type="ECO:0000313" key="3">
    <source>
        <dbReference type="EMBL" id="KAG8178148.1"/>
    </source>
</evidence>
<reference evidence="3 4" key="1">
    <citation type="journal article" date="2022" name="Nat. Ecol. Evol.">
        <title>A masculinizing supergene underlies an exaggerated male reproductive morph in a spider.</title>
        <authorList>
            <person name="Hendrickx F."/>
            <person name="De Corte Z."/>
            <person name="Sonet G."/>
            <person name="Van Belleghem S.M."/>
            <person name="Kostlbacher S."/>
            <person name="Vangestel C."/>
        </authorList>
    </citation>
    <scope>NUCLEOTIDE SEQUENCE [LARGE SCALE GENOMIC DNA]</scope>
    <source>
        <strain evidence="3">W744_W776</strain>
    </source>
</reference>
<feature type="transmembrane region" description="Helical" evidence="2">
    <location>
        <begin position="209"/>
        <end position="231"/>
    </location>
</feature>
<feature type="transmembrane region" description="Helical" evidence="2">
    <location>
        <begin position="99"/>
        <end position="118"/>
    </location>
</feature>